<dbReference type="EMBL" id="NHYE01001391">
    <property type="protein sequence ID" value="PPQ96174.1"/>
    <property type="molecule type" value="Genomic_DNA"/>
</dbReference>
<organism evidence="2 3">
    <name type="scientific">Gymnopilus dilepis</name>
    <dbReference type="NCBI Taxonomy" id="231916"/>
    <lineage>
        <taxon>Eukaryota</taxon>
        <taxon>Fungi</taxon>
        <taxon>Dikarya</taxon>
        <taxon>Basidiomycota</taxon>
        <taxon>Agaricomycotina</taxon>
        <taxon>Agaricomycetes</taxon>
        <taxon>Agaricomycetidae</taxon>
        <taxon>Agaricales</taxon>
        <taxon>Agaricineae</taxon>
        <taxon>Hymenogastraceae</taxon>
        <taxon>Gymnopilus</taxon>
    </lineage>
</organism>
<proteinExistence type="predicted"/>
<dbReference type="STRING" id="231916.A0A409XZG4"/>
<protein>
    <submittedName>
        <fullName evidence="2">Uncharacterized protein</fullName>
    </submittedName>
</protein>
<reference evidence="2 3" key="1">
    <citation type="journal article" date="2018" name="Evol. Lett.">
        <title>Horizontal gene cluster transfer increased hallucinogenic mushroom diversity.</title>
        <authorList>
            <person name="Reynolds H.T."/>
            <person name="Vijayakumar V."/>
            <person name="Gluck-Thaler E."/>
            <person name="Korotkin H.B."/>
            <person name="Matheny P.B."/>
            <person name="Slot J.C."/>
        </authorList>
    </citation>
    <scope>NUCLEOTIDE SEQUENCE [LARGE SCALE GENOMIC DNA]</scope>
    <source>
        <strain evidence="2 3">SRW20</strain>
    </source>
</reference>
<dbReference type="OrthoDB" id="3365698at2759"/>
<keyword evidence="3" id="KW-1185">Reference proteome</keyword>
<dbReference type="Proteomes" id="UP000284706">
    <property type="component" value="Unassembled WGS sequence"/>
</dbReference>
<evidence type="ECO:0000313" key="3">
    <source>
        <dbReference type="Proteomes" id="UP000284706"/>
    </source>
</evidence>
<name>A0A409XZG4_9AGAR</name>
<dbReference type="InParanoid" id="A0A409XZG4"/>
<accession>A0A409XZG4</accession>
<sequence>MLVSPSLGVRDTLADAKGSAGIALKAASGKFKATAKKASKKTISVSRDLVARLPGIAKLSIPAPPVPALLSSNSPPTDQQAALILAALQRAEAEKQRLKSRLARGAESNNRDGWKAVINYKLDLIDEFIRQHKAILSPLRLLPPDIIEEIFHWFTYPQTPSTEWRNIPWMLGHICRSWRDVALSASFLWHQIPHVILDKRSLPRRHALDELFRRSANRPLELFICSSSHNYDYPLIDVLIRHAKSWHSVNFAVPLSFFTTLRATRGRLSNLRTLAISCWPLESELTEMNEQAIILDMFKTAPLLEEVIIHGAVPKQMSFPFSQLLRYEHTMTGGLPTGHVFTYPMLECLSLLGLSGDLVVPPVTLHRLVRLHLSTHNTDISFLNNLTLPVIEELKLDSFRGNVYSAIAAMISRSASGCRLSKLCVRLRLFQQEDIISLLQLTPRLRKLDVSIPSAADISVLASGLEGKLLLPQLQTCCFHIAPNMVSAESVQALKNLASSRCEALAHPIPGSGDTIDGEIQPIKTLLLYFDSPSHLVRGLNLWDPITLQAALEEWPSSPMSAELHRARTHLHATLAVRYAAQQTRNGAKWFDRVDKLLTLVEGLDIINARDIYLSEIHLSLKRLGKLEALEGQRHNIPDRARALLRRWDVTFQESLKDRHWAFQGMNSIVYISGDDRKISPPLTMIMC</sequence>
<dbReference type="AlphaFoldDB" id="A0A409XZG4"/>
<gene>
    <name evidence="2" type="ORF">CVT26_004809</name>
</gene>
<comment type="caution">
    <text evidence="2">The sequence shown here is derived from an EMBL/GenBank/DDBJ whole genome shotgun (WGS) entry which is preliminary data.</text>
</comment>
<feature type="coiled-coil region" evidence="1">
    <location>
        <begin position="81"/>
        <end position="108"/>
    </location>
</feature>
<evidence type="ECO:0000313" key="2">
    <source>
        <dbReference type="EMBL" id="PPQ96174.1"/>
    </source>
</evidence>
<evidence type="ECO:0000256" key="1">
    <source>
        <dbReference type="SAM" id="Coils"/>
    </source>
</evidence>
<keyword evidence="1" id="KW-0175">Coiled coil</keyword>